<evidence type="ECO:0000313" key="5">
    <source>
        <dbReference type="EMBL" id="MEQ2429278.1"/>
    </source>
</evidence>
<evidence type="ECO:0000256" key="1">
    <source>
        <dbReference type="ARBA" id="ARBA00022448"/>
    </source>
</evidence>
<dbReference type="RefSeq" id="WP_349119660.1">
    <property type="nucleotide sequence ID" value="NZ_JBBMFM010000330.1"/>
</dbReference>
<name>A0ABV1DFY8_9FIRM</name>
<dbReference type="Proteomes" id="UP001454086">
    <property type="component" value="Unassembled WGS sequence"/>
</dbReference>
<dbReference type="SUPFAM" id="SSF52540">
    <property type="entry name" value="P-loop containing nucleoside triphosphate hydrolases"/>
    <property type="match status" value="1"/>
</dbReference>
<evidence type="ECO:0000256" key="2">
    <source>
        <dbReference type="ARBA" id="ARBA00022741"/>
    </source>
</evidence>
<dbReference type="GO" id="GO:0005524">
    <property type="term" value="F:ATP binding"/>
    <property type="evidence" value="ECO:0007669"/>
    <property type="project" value="UniProtKB-KW"/>
</dbReference>
<dbReference type="InterPro" id="IPR003439">
    <property type="entry name" value="ABC_transporter-like_ATP-bd"/>
</dbReference>
<dbReference type="Pfam" id="PF00005">
    <property type="entry name" value="ABC_tran"/>
    <property type="match status" value="1"/>
</dbReference>
<dbReference type="Gene3D" id="3.40.50.300">
    <property type="entry name" value="P-loop containing nucleotide triphosphate hydrolases"/>
    <property type="match status" value="1"/>
</dbReference>
<dbReference type="InterPro" id="IPR050166">
    <property type="entry name" value="ABC_transporter_ATP-bind"/>
</dbReference>
<keyword evidence="2" id="KW-0547">Nucleotide-binding</keyword>
<dbReference type="SMART" id="SM00382">
    <property type="entry name" value="AAA"/>
    <property type="match status" value="1"/>
</dbReference>
<reference evidence="5 6" key="1">
    <citation type="submission" date="2024-03" db="EMBL/GenBank/DDBJ databases">
        <title>Human intestinal bacterial collection.</title>
        <authorList>
            <person name="Pauvert C."/>
            <person name="Hitch T.C.A."/>
            <person name="Clavel T."/>
        </authorList>
    </citation>
    <scope>NUCLEOTIDE SEQUENCE [LARGE SCALE GENOMIC DNA]</scope>
    <source>
        <strain evidence="5 6">CLA-SR-H021</strain>
    </source>
</reference>
<accession>A0ABV1DFY8</accession>
<evidence type="ECO:0000256" key="3">
    <source>
        <dbReference type="ARBA" id="ARBA00022840"/>
    </source>
</evidence>
<dbReference type="PROSITE" id="PS50893">
    <property type="entry name" value="ABC_TRANSPORTER_2"/>
    <property type="match status" value="1"/>
</dbReference>
<dbReference type="EMBL" id="JBBMFM010000330">
    <property type="protein sequence ID" value="MEQ2429278.1"/>
    <property type="molecule type" value="Genomic_DNA"/>
</dbReference>
<evidence type="ECO:0000313" key="6">
    <source>
        <dbReference type="Proteomes" id="UP001454086"/>
    </source>
</evidence>
<dbReference type="CDD" id="cd03293">
    <property type="entry name" value="ABC_NrtD_SsuB_transporters"/>
    <property type="match status" value="1"/>
</dbReference>
<gene>
    <name evidence="5" type="ORF">WMQ36_30380</name>
</gene>
<sequence length="251" mass="27863">MAQLKVEGVSKSFDGEPVIRDISIELHKGELVSLLGISGGGKTTLFNIIAGLSTPDEGRVVMEGEDITGCPGRVSYMLQKDLLFPFRTIEDNVALPLIIKGVKKKEARQQAGEDFAGFGLEGTQKKYPAQLSGGMRQRAALLRTYLFSGSVALLDEPFSALDMLTKQSVHKWYLDVMEQIRLSTLFITHDIDEAVLLSDRIYLLTGKPGTITGEIVVKEPKPRARDFQVTDVFLDYKKTILNHLKKYSDEV</sequence>
<dbReference type="InterPro" id="IPR027417">
    <property type="entry name" value="P-loop_NTPase"/>
</dbReference>
<comment type="caution">
    <text evidence="5">The sequence shown here is derived from an EMBL/GenBank/DDBJ whole genome shotgun (WGS) entry which is preliminary data.</text>
</comment>
<evidence type="ECO:0000259" key="4">
    <source>
        <dbReference type="PROSITE" id="PS50893"/>
    </source>
</evidence>
<dbReference type="PANTHER" id="PTHR42788">
    <property type="entry name" value="TAURINE IMPORT ATP-BINDING PROTEIN-RELATED"/>
    <property type="match status" value="1"/>
</dbReference>
<keyword evidence="1" id="KW-0813">Transport</keyword>
<dbReference type="PANTHER" id="PTHR42788:SF2">
    <property type="entry name" value="ABC TRANSPORTER ATP-BINDING PROTEIN"/>
    <property type="match status" value="1"/>
</dbReference>
<dbReference type="InterPro" id="IPR017871">
    <property type="entry name" value="ABC_transporter-like_CS"/>
</dbReference>
<keyword evidence="6" id="KW-1185">Reference proteome</keyword>
<dbReference type="InterPro" id="IPR003593">
    <property type="entry name" value="AAA+_ATPase"/>
</dbReference>
<proteinExistence type="predicted"/>
<protein>
    <submittedName>
        <fullName evidence="5">ABC transporter ATP-binding protein</fullName>
    </submittedName>
</protein>
<keyword evidence="3 5" id="KW-0067">ATP-binding</keyword>
<organism evidence="5 6">
    <name type="scientific">Enterocloster hominis</name>
    <name type="common">ex Hitch et al. 2024</name>
    <dbReference type="NCBI Taxonomy" id="1917870"/>
    <lineage>
        <taxon>Bacteria</taxon>
        <taxon>Bacillati</taxon>
        <taxon>Bacillota</taxon>
        <taxon>Clostridia</taxon>
        <taxon>Lachnospirales</taxon>
        <taxon>Lachnospiraceae</taxon>
        <taxon>Enterocloster</taxon>
    </lineage>
</organism>
<feature type="domain" description="ABC transporter" evidence="4">
    <location>
        <begin position="4"/>
        <end position="231"/>
    </location>
</feature>
<dbReference type="PROSITE" id="PS00211">
    <property type="entry name" value="ABC_TRANSPORTER_1"/>
    <property type="match status" value="1"/>
</dbReference>